<sequence>MTSSSIRMPTSLTVPRVRGASCHLLA</sequence>
<accession>A0A368GU22</accession>
<dbReference type="Proteomes" id="UP000252519">
    <property type="component" value="Unassembled WGS sequence"/>
</dbReference>
<proteinExistence type="predicted"/>
<evidence type="ECO:0000313" key="2">
    <source>
        <dbReference type="Proteomes" id="UP000252519"/>
    </source>
</evidence>
<organism evidence="1 2">
    <name type="scientific">Ancylostoma caninum</name>
    <name type="common">Dog hookworm</name>
    <dbReference type="NCBI Taxonomy" id="29170"/>
    <lineage>
        <taxon>Eukaryota</taxon>
        <taxon>Metazoa</taxon>
        <taxon>Ecdysozoa</taxon>
        <taxon>Nematoda</taxon>
        <taxon>Chromadorea</taxon>
        <taxon>Rhabditida</taxon>
        <taxon>Rhabditina</taxon>
        <taxon>Rhabditomorpha</taxon>
        <taxon>Strongyloidea</taxon>
        <taxon>Ancylostomatidae</taxon>
        <taxon>Ancylostomatinae</taxon>
        <taxon>Ancylostoma</taxon>
    </lineage>
</organism>
<evidence type="ECO:0000313" key="1">
    <source>
        <dbReference type="EMBL" id="RCN47876.1"/>
    </source>
</evidence>
<reference evidence="1 2" key="1">
    <citation type="submission" date="2014-10" db="EMBL/GenBank/DDBJ databases">
        <title>Draft genome of the hookworm Ancylostoma caninum.</title>
        <authorList>
            <person name="Mitreva M."/>
        </authorList>
    </citation>
    <scope>NUCLEOTIDE SEQUENCE [LARGE SCALE GENOMIC DNA]</scope>
    <source>
        <strain evidence="1 2">Baltimore</strain>
    </source>
</reference>
<dbReference type="EMBL" id="JOJR01000055">
    <property type="protein sequence ID" value="RCN47876.1"/>
    <property type="molecule type" value="Genomic_DNA"/>
</dbReference>
<protein>
    <submittedName>
        <fullName evidence="1">Uncharacterized protein</fullName>
    </submittedName>
</protein>
<comment type="caution">
    <text evidence="1">The sequence shown here is derived from an EMBL/GenBank/DDBJ whole genome shotgun (WGS) entry which is preliminary data.</text>
</comment>
<name>A0A368GU22_ANCCA</name>
<gene>
    <name evidence="1" type="ORF">ANCCAN_06070</name>
</gene>
<keyword evidence="2" id="KW-1185">Reference proteome</keyword>
<dbReference type="AlphaFoldDB" id="A0A368GU22"/>